<dbReference type="AlphaFoldDB" id="A0A5J5I5U3"/>
<evidence type="ECO:0000313" key="4">
    <source>
        <dbReference type="Proteomes" id="UP000325933"/>
    </source>
</evidence>
<reference evidence="4 5" key="1">
    <citation type="submission" date="2019-09" db="EMBL/GenBank/DDBJ databases">
        <authorList>
            <person name="Feng G."/>
        </authorList>
    </citation>
    <scope>NUCLEOTIDE SEQUENCE [LARGE SCALE GENOMIC DNA]</scope>
    <source>
        <strain evidence="3 4">KACC 19283</strain>
        <strain evidence="2 5">KACC 19284</strain>
    </source>
</reference>
<name>A0A5J5I5U3_9SPHN</name>
<keyword evidence="5" id="KW-1185">Reference proteome</keyword>
<organism evidence="3 4">
    <name type="scientific">Sphingobium limneticum</name>
    <dbReference type="NCBI Taxonomy" id="1007511"/>
    <lineage>
        <taxon>Bacteria</taxon>
        <taxon>Pseudomonadati</taxon>
        <taxon>Pseudomonadota</taxon>
        <taxon>Alphaproteobacteria</taxon>
        <taxon>Sphingomonadales</taxon>
        <taxon>Sphingomonadaceae</taxon>
        <taxon>Sphingobium</taxon>
    </lineage>
</organism>
<evidence type="ECO:0000313" key="5">
    <source>
        <dbReference type="Proteomes" id="UP000326364"/>
    </source>
</evidence>
<evidence type="ECO:0000313" key="2">
    <source>
        <dbReference type="EMBL" id="KAA9018289.1"/>
    </source>
</evidence>
<gene>
    <name evidence="3" type="ORF">F4U95_09210</name>
    <name evidence="2" type="ORF">F4U96_09260</name>
</gene>
<dbReference type="EMBL" id="VYQB01000005">
    <property type="protein sequence ID" value="KAA9018289.1"/>
    <property type="molecule type" value="Genomic_DNA"/>
</dbReference>
<evidence type="ECO:0000313" key="3">
    <source>
        <dbReference type="EMBL" id="KAA9030925.1"/>
    </source>
</evidence>
<sequence>MTNWKQIVKSVEGSDFSSSSKATPRERFVGNLRSQLALFKDNNKAGKRHFEVKGEKVKFSARMGNMAVELLPGKREVVMEKKEFAAVIEAVIADVEKGDFDTQLNKIAANYSNRRKPGK</sequence>
<dbReference type="RefSeq" id="WP_150425473.1">
    <property type="nucleotide sequence ID" value="NZ_VYQA01000005.1"/>
</dbReference>
<comment type="caution">
    <text evidence="3">The sequence shown here is derived from an EMBL/GenBank/DDBJ whole genome shotgun (WGS) entry which is preliminary data.</text>
</comment>
<accession>A0A5J5I5U3</accession>
<protein>
    <submittedName>
        <fullName evidence="3">Uncharacterized protein</fullName>
    </submittedName>
</protein>
<evidence type="ECO:0000256" key="1">
    <source>
        <dbReference type="SAM" id="MobiDB-lite"/>
    </source>
</evidence>
<feature type="region of interest" description="Disordered" evidence="1">
    <location>
        <begin position="1"/>
        <end position="24"/>
    </location>
</feature>
<dbReference type="EMBL" id="VYQA01000005">
    <property type="protein sequence ID" value="KAA9030925.1"/>
    <property type="molecule type" value="Genomic_DNA"/>
</dbReference>
<proteinExistence type="predicted"/>
<dbReference type="Proteomes" id="UP000326364">
    <property type="component" value="Unassembled WGS sequence"/>
</dbReference>
<dbReference type="Proteomes" id="UP000325933">
    <property type="component" value="Unassembled WGS sequence"/>
</dbReference>